<evidence type="ECO:0000256" key="4">
    <source>
        <dbReference type="ARBA" id="ARBA00022714"/>
    </source>
</evidence>
<evidence type="ECO:0000256" key="5">
    <source>
        <dbReference type="ARBA" id="ARBA00022723"/>
    </source>
</evidence>
<dbReference type="GO" id="GO:0051537">
    <property type="term" value="F:2 iron, 2 sulfur cluster binding"/>
    <property type="evidence" value="ECO:0007669"/>
    <property type="project" value="UniProtKB-KW"/>
</dbReference>
<dbReference type="Gene3D" id="3.90.1170.50">
    <property type="entry name" value="Aldehyde oxidase/xanthine dehydrogenase, a/b hammerhead"/>
    <property type="match status" value="1"/>
</dbReference>
<keyword evidence="7" id="KW-0408">Iron</keyword>
<dbReference type="GO" id="GO:0016491">
    <property type="term" value="F:oxidoreductase activity"/>
    <property type="evidence" value="ECO:0007669"/>
    <property type="project" value="UniProtKB-KW"/>
</dbReference>
<comment type="caution">
    <text evidence="11">The sequence shown here is derived from an EMBL/GenBank/DDBJ whole genome shotgun (WGS) entry which is preliminary data.</text>
</comment>
<dbReference type="InterPro" id="IPR016208">
    <property type="entry name" value="Ald_Oxase/xanthine_DH-like"/>
</dbReference>
<evidence type="ECO:0000256" key="6">
    <source>
        <dbReference type="ARBA" id="ARBA00023002"/>
    </source>
</evidence>
<sequence length="678" mass="74618">MTFLSMQGELYLGIVFSTRAHANIIAVDPSEALCLRGVKTYVSADDVPGENSTGRGLHDEEVYATDKVTCVGQEAIAAGSFYECEPCIQKGDLETGFAESDHVLEGEMRIGGQEHFYLETQATVAVPKGEDGEMELFVSTQNPTLTQKLVARTLGVPHNRIVVRTKRLGGGFGGKETRNCILTNAVAVAAAKTGRPVRCMLDRDEDMKSTGMRSPYLAKYKIGFTLNGKIKAFDIKLYSNAGNSMDASEHVMERSLFHMENCYLIPNIRGVGYLCKTNIPSTTGFRGLVFRRAFVFAESWISDIAITCGISQRQRVWNELVEKCDYEKRRELVHSFNRENRWRKRGIALIPAMLGIGFSFATKNQAGALVHVYTDGSVLLTHGGTEMGQGLHTKMVQVAARSLGIPVSKILISETSTNTVPNTSATAASASSDLNGMAVKIACEQILERLKPYQMANPKGKWEDWVHSAYFDRVNLSANGFYKVPDLTYDWKTNTGRMYNYFTYGAACSEVEIDCLTGDHQVLRTDIVMDVGTSLNPAIDIGQIEGGFVQGLGLYTLEEMRCSQTGTLWTMGPGAYKIPGFADIPVEFNVHLLRSAPNEKAIYSSKGVGEPPLLLSVSVLFAIKDAITYARRESGIEGIFRLDSPATSERIRMACVDKFTEQFTSVADPSVKDFNVYP</sequence>
<dbReference type="PANTHER" id="PTHR45444">
    <property type="entry name" value="XANTHINE DEHYDROGENASE"/>
    <property type="match status" value="1"/>
</dbReference>
<evidence type="ECO:0000256" key="2">
    <source>
        <dbReference type="ARBA" id="ARBA00006849"/>
    </source>
</evidence>
<evidence type="ECO:0000313" key="11">
    <source>
        <dbReference type="EMBL" id="KAJ7379856.1"/>
    </source>
</evidence>
<dbReference type="OrthoDB" id="8300278at2759"/>
<dbReference type="AlphaFoldDB" id="A0A9X0CY58"/>
<dbReference type="InterPro" id="IPR008274">
    <property type="entry name" value="AldOxase/xan_DH_MoCoBD1"/>
</dbReference>
<dbReference type="InterPro" id="IPR000674">
    <property type="entry name" value="Ald_Oxase/Xan_DH_a/b"/>
</dbReference>
<keyword evidence="5" id="KW-0479">Metal-binding</keyword>
<dbReference type="FunFam" id="3.30.365.10:FF:000004">
    <property type="entry name" value="Xanthine dehydrogenase oxidase"/>
    <property type="match status" value="1"/>
</dbReference>
<dbReference type="FunFam" id="3.30.365.10:FF:000001">
    <property type="entry name" value="Xanthine dehydrogenase oxidase"/>
    <property type="match status" value="1"/>
</dbReference>
<name>A0A9X0CY58_9CNID</name>
<protein>
    <recommendedName>
        <fullName evidence="10">Aldehyde oxidase/xanthine dehydrogenase a/b hammerhead domain-containing protein</fullName>
    </recommendedName>
</protein>
<dbReference type="EMBL" id="MU826355">
    <property type="protein sequence ID" value="KAJ7379856.1"/>
    <property type="molecule type" value="Genomic_DNA"/>
</dbReference>
<dbReference type="SMART" id="SM01008">
    <property type="entry name" value="Ald_Xan_dh_C"/>
    <property type="match status" value="1"/>
</dbReference>
<dbReference type="PROSITE" id="PS00559">
    <property type="entry name" value="MOLYBDOPTERIN_EUK"/>
    <property type="match status" value="1"/>
</dbReference>
<keyword evidence="8" id="KW-0411">Iron-sulfur</keyword>
<dbReference type="GO" id="GO:0043546">
    <property type="term" value="F:molybdopterin cofactor binding"/>
    <property type="evidence" value="ECO:0007669"/>
    <property type="project" value="InterPro"/>
</dbReference>
<dbReference type="Pfam" id="PF20256">
    <property type="entry name" value="MoCoBD_2"/>
    <property type="match status" value="1"/>
</dbReference>
<dbReference type="InterPro" id="IPR037165">
    <property type="entry name" value="AldOxase/xan_DH_Mopterin-bd_sf"/>
</dbReference>
<evidence type="ECO:0000313" key="12">
    <source>
        <dbReference type="Proteomes" id="UP001163046"/>
    </source>
</evidence>
<evidence type="ECO:0000256" key="1">
    <source>
        <dbReference type="ARBA" id="ARBA00001924"/>
    </source>
</evidence>
<dbReference type="Proteomes" id="UP001163046">
    <property type="component" value="Unassembled WGS sequence"/>
</dbReference>
<dbReference type="InterPro" id="IPR036856">
    <property type="entry name" value="Ald_Oxase/Xan_DH_a/b_sf"/>
</dbReference>
<dbReference type="PANTHER" id="PTHR45444:SF3">
    <property type="entry name" value="XANTHINE DEHYDROGENASE"/>
    <property type="match status" value="1"/>
</dbReference>
<dbReference type="Pfam" id="PF02738">
    <property type="entry name" value="MoCoBD_1"/>
    <property type="match status" value="1"/>
</dbReference>
<reference evidence="11" key="1">
    <citation type="submission" date="2023-01" db="EMBL/GenBank/DDBJ databases">
        <title>Genome assembly of the deep-sea coral Lophelia pertusa.</title>
        <authorList>
            <person name="Herrera S."/>
            <person name="Cordes E."/>
        </authorList>
    </citation>
    <scope>NUCLEOTIDE SEQUENCE</scope>
    <source>
        <strain evidence="11">USNM1676648</strain>
        <tissue evidence="11">Polyp</tissue>
    </source>
</reference>
<feature type="domain" description="Aldehyde oxidase/xanthine dehydrogenase a/b hammerhead" evidence="10">
    <location>
        <begin position="4"/>
        <end position="86"/>
    </location>
</feature>
<dbReference type="InterPro" id="IPR046867">
    <property type="entry name" value="AldOxase/xan_DH_MoCoBD2"/>
</dbReference>
<gene>
    <name evidence="11" type="ORF">OS493_012608</name>
</gene>
<comment type="cofactor">
    <cofactor evidence="9">
        <name>[2Fe-2S] cluster</name>
        <dbReference type="ChEBI" id="CHEBI:190135"/>
    </cofactor>
</comment>
<keyword evidence="4" id="KW-0001">2Fe-2S</keyword>
<evidence type="ECO:0000256" key="9">
    <source>
        <dbReference type="ARBA" id="ARBA00034078"/>
    </source>
</evidence>
<evidence type="ECO:0000256" key="7">
    <source>
        <dbReference type="ARBA" id="ARBA00023004"/>
    </source>
</evidence>
<proteinExistence type="inferred from homology"/>
<evidence type="ECO:0000259" key="10">
    <source>
        <dbReference type="SMART" id="SM01008"/>
    </source>
</evidence>
<dbReference type="SUPFAM" id="SSF56003">
    <property type="entry name" value="Molybdenum cofactor-binding domain"/>
    <property type="match status" value="1"/>
</dbReference>
<evidence type="ECO:0000256" key="3">
    <source>
        <dbReference type="ARBA" id="ARBA00022505"/>
    </source>
</evidence>
<keyword evidence="6" id="KW-0560">Oxidoreductase</keyword>
<comment type="similarity">
    <text evidence="2">Belongs to the xanthine dehydrogenase family.</text>
</comment>
<dbReference type="GO" id="GO:0005506">
    <property type="term" value="F:iron ion binding"/>
    <property type="evidence" value="ECO:0007669"/>
    <property type="project" value="InterPro"/>
</dbReference>
<dbReference type="SUPFAM" id="SSF54665">
    <property type="entry name" value="CO dehydrogenase molybdoprotein N-domain-like"/>
    <property type="match status" value="1"/>
</dbReference>
<dbReference type="Pfam" id="PF01315">
    <property type="entry name" value="Ald_Xan_dh_C"/>
    <property type="match status" value="1"/>
</dbReference>
<dbReference type="InterPro" id="IPR022407">
    <property type="entry name" value="OxRdtase_Mopterin_BS"/>
</dbReference>
<evidence type="ECO:0000256" key="8">
    <source>
        <dbReference type="ARBA" id="ARBA00023014"/>
    </source>
</evidence>
<accession>A0A9X0CY58</accession>
<keyword evidence="12" id="KW-1185">Reference proteome</keyword>
<comment type="cofactor">
    <cofactor evidence="1">
        <name>Mo-molybdopterin</name>
        <dbReference type="ChEBI" id="CHEBI:71302"/>
    </cofactor>
</comment>
<organism evidence="11 12">
    <name type="scientific">Desmophyllum pertusum</name>
    <dbReference type="NCBI Taxonomy" id="174260"/>
    <lineage>
        <taxon>Eukaryota</taxon>
        <taxon>Metazoa</taxon>
        <taxon>Cnidaria</taxon>
        <taxon>Anthozoa</taxon>
        <taxon>Hexacorallia</taxon>
        <taxon>Scleractinia</taxon>
        <taxon>Caryophylliina</taxon>
        <taxon>Caryophylliidae</taxon>
        <taxon>Desmophyllum</taxon>
    </lineage>
</organism>
<keyword evidence="3" id="KW-0500">Molybdenum</keyword>
<dbReference type="Gene3D" id="3.30.365.10">
    <property type="entry name" value="Aldehyde oxidase/xanthine dehydrogenase, molybdopterin binding domain"/>
    <property type="match status" value="4"/>
</dbReference>